<reference evidence="3 4" key="1">
    <citation type="journal article" date="2014" name="PLoS Genet.">
        <title>The Genome of Spironucleus salmonicida Highlights a Fish Pathogen Adapted to Fluctuating Environments.</title>
        <authorList>
            <person name="Xu F."/>
            <person name="Jerlstrom-Hultqvist J."/>
            <person name="Einarsson E."/>
            <person name="Astvaldsson A."/>
            <person name="Svard S.G."/>
            <person name="Andersson J.O."/>
        </authorList>
    </citation>
    <scope>NUCLEOTIDE SEQUENCE</scope>
    <source>
        <strain evidence="4">ATCC 50377</strain>
    </source>
</reference>
<dbReference type="GO" id="GO:0000479">
    <property type="term" value="P:endonucleolytic cleavage of tricistronic rRNA transcript (SSU-rRNA, 5.8S rRNA, LSU-rRNA)"/>
    <property type="evidence" value="ECO:0007669"/>
    <property type="project" value="TreeGrafter"/>
</dbReference>
<proteinExistence type="predicted"/>
<feature type="domain" description="RNA 3'-terminal phosphate cyclase" evidence="1">
    <location>
        <begin position="9"/>
        <end position="308"/>
    </location>
</feature>
<dbReference type="PANTHER" id="PTHR11096:SF1">
    <property type="entry name" value="RNA 3'-TERMINAL PHOSPHATE CYCLASE-LIKE PROTEIN"/>
    <property type="match status" value="1"/>
</dbReference>
<dbReference type="InterPro" id="IPR013792">
    <property type="entry name" value="RNA3'P_cycl/enolpyr_Trfase_a/b"/>
</dbReference>
<dbReference type="VEuPathDB" id="GiardiaDB:SS50377_24774"/>
<dbReference type="SUPFAM" id="SSF55205">
    <property type="entry name" value="EPT/RTPC-like"/>
    <property type="match status" value="1"/>
</dbReference>
<dbReference type="Pfam" id="PF01137">
    <property type="entry name" value="RTC"/>
    <property type="match status" value="1"/>
</dbReference>
<protein>
    <submittedName>
        <fullName evidence="3">RNA 3'-terminal phosphate cyclase-like protein</fullName>
    </submittedName>
</protein>
<dbReference type="Gene3D" id="3.65.10.20">
    <property type="entry name" value="RNA 3'-terminal phosphate cyclase domain"/>
    <property type="match status" value="1"/>
</dbReference>
<evidence type="ECO:0000313" key="3">
    <source>
        <dbReference type="EMBL" id="EST44652.1"/>
    </source>
</evidence>
<evidence type="ECO:0000259" key="1">
    <source>
        <dbReference type="Pfam" id="PF01137"/>
    </source>
</evidence>
<evidence type="ECO:0000313" key="5">
    <source>
        <dbReference type="Proteomes" id="UP000018208"/>
    </source>
</evidence>
<keyword evidence="5" id="KW-1185">Reference proteome</keyword>
<organism evidence="3">
    <name type="scientific">Spironucleus salmonicida</name>
    <dbReference type="NCBI Taxonomy" id="348837"/>
    <lineage>
        <taxon>Eukaryota</taxon>
        <taxon>Metamonada</taxon>
        <taxon>Diplomonadida</taxon>
        <taxon>Hexamitidae</taxon>
        <taxon>Hexamitinae</taxon>
        <taxon>Spironucleus</taxon>
    </lineage>
</organism>
<dbReference type="InterPro" id="IPR036553">
    <property type="entry name" value="RPTC_insert"/>
</dbReference>
<dbReference type="Gene3D" id="3.30.360.20">
    <property type="entry name" value="RNA 3'-terminal phosphate cyclase, insert domain"/>
    <property type="match status" value="1"/>
</dbReference>
<sequence>MNFVDPSDIRPILVLSALSSKPVSIKSSTQFSIQEQQFLNIVSALTSNSTSKLQNNAHYIDFIPGMPQGGTYKFNVDNIAFIAEYLLLLCPFCKFSSEIELTGEIISNQVSSIFYIKEVLAHHLKYFNNGEDFVDIKIGQNSTKLIFKTVQKFNTVAFTQISPVKSIQGTAVYQNVPKQLSNRVITSSKQILLPFTSDVSVAQFLSKSQSQSLGLFLFAEMENGGRVGGEFFFESNLEPEDIGKIAAQLLLREIEGNGAIDANAQAVILMALAMSEGLVSVVRFQDLCDLSIELMRTVFEILGVIFQVENYEILGENGIVVKGVEIVVRGSGMVNVTKRGF</sequence>
<dbReference type="EMBL" id="AUWU02000005">
    <property type="protein sequence ID" value="KAH0572663.1"/>
    <property type="molecule type" value="Genomic_DNA"/>
</dbReference>
<reference evidence="4" key="2">
    <citation type="submission" date="2020-12" db="EMBL/GenBank/DDBJ databases">
        <title>New Spironucleus salmonicida genome in near-complete chromosomes.</title>
        <authorList>
            <person name="Xu F."/>
            <person name="Kurt Z."/>
            <person name="Jimenez-Gonzalez A."/>
            <person name="Astvaldsson A."/>
            <person name="Andersson J.O."/>
            <person name="Svard S.G."/>
        </authorList>
    </citation>
    <scope>NUCLEOTIDE SEQUENCE</scope>
    <source>
        <strain evidence="4">ATCC 50377</strain>
    </source>
</reference>
<dbReference type="GO" id="GO:0005730">
    <property type="term" value="C:nucleolus"/>
    <property type="evidence" value="ECO:0007669"/>
    <property type="project" value="TreeGrafter"/>
</dbReference>
<dbReference type="AlphaFoldDB" id="V6LJB2"/>
<evidence type="ECO:0000259" key="2">
    <source>
        <dbReference type="Pfam" id="PF05189"/>
    </source>
</evidence>
<evidence type="ECO:0000313" key="4">
    <source>
        <dbReference type="EMBL" id="KAH0572663.1"/>
    </source>
</evidence>
<accession>V6LJB2</accession>
<dbReference type="GO" id="GO:0004521">
    <property type="term" value="F:RNA endonuclease activity"/>
    <property type="evidence" value="ECO:0007669"/>
    <property type="project" value="TreeGrafter"/>
</dbReference>
<dbReference type="OrthoDB" id="1911237at2759"/>
<dbReference type="Proteomes" id="UP000018208">
    <property type="component" value="Unassembled WGS sequence"/>
</dbReference>
<feature type="domain" description="RNA 3'-terminal phosphate cyclase insert" evidence="2">
    <location>
        <begin position="164"/>
        <end position="255"/>
    </location>
</feature>
<dbReference type="Pfam" id="PF05189">
    <property type="entry name" value="RTC_insert"/>
    <property type="match status" value="1"/>
</dbReference>
<dbReference type="EMBL" id="KI546115">
    <property type="protein sequence ID" value="EST44652.1"/>
    <property type="molecule type" value="Genomic_DNA"/>
</dbReference>
<gene>
    <name evidence="3" type="ORF">SS50377_15661</name>
    <name evidence="4" type="ORF">SS50377_24774</name>
</gene>
<name>V6LJB2_9EUKA</name>
<dbReference type="InterPro" id="IPR013791">
    <property type="entry name" value="RNA3'-term_phos_cycl_insert"/>
</dbReference>
<dbReference type="InterPro" id="IPR023797">
    <property type="entry name" value="RNA3'_phos_cyclase_dom"/>
</dbReference>
<dbReference type="InterPro" id="IPR000228">
    <property type="entry name" value="RNA3'_term_phos_cyc"/>
</dbReference>
<dbReference type="PANTHER" id="PTHR11096">
    <property type="entry name" value="RNA 3' TERMINAL PHOSPHATE CYCLASE"/>
    <property type="match status" value="1"/>
</dbReference>
<dbReference type="InterPro" id="IPR037136">
    <property type="entry name" value="RNA3'_phos_cyclase_dom_sf"/>
</dbReference>